<comment type="caution">
    <text evidence="2">The sequence shown here is derived from an EMBL/GenBank/DDBJ whole genome shotgun (WGS) entry which is preliminary data.</text>
</comment>
<sequence>MGHNEQGSQSSPLGTFTHALPKTPPRSWTVASARAPYASHRHRSQHQHSYTTHNAHALAGRAPHLSESRPSNGMAAGPLDTKRVRWTEHKLLAAGPRRLFAGMTSPAGLDSRPSILVWQPVAYNAGISHCSERPPAPLEIW</sequence>
<name>A0A8H3ZMQ9_9PEZI</name>
<dbReference type="Proteomes" id="UP000434172">
    <property type="component" value="Unassembled WGS sequence"/>
</dbReference>
<organism evidence="2 3">
    <name type="scientific">Colletotrichum asianum</name>
    <dbReference type="NCBI Taxonomy" id="702518"/>
    <lineage>
        <taxon>Eukaryota</taxon>
        <taxon>Fungi</taxon>
        <taxon>Dikarya</taxon>
        <taxon>Ascomycota</taxon>
        <taxon>Pezizomycotina</taxon>
        <taxon>Sordariomycetes</taxon>
        <taxon>Hypocreomycetidae</taxon>
        <taxon>Glomerellales</taxon>
        <taxon>Glomerellaceae</taxon>
        <taxon>Colletotrichum</taxon>
        <taxon>Colletotrichum gloeosporioides species complex</taxon>
    </lineage>
</organism>
<keyword evidence="3" id="KW-1185">Reference proteome</keyword>
<feature type="region of interest" description="Disordered" evidence="1">
    <location>
        <begin position="1"/>
        <end position="81"/>
    </location>
</feature>
<accession>A0A8H3ZMQ9</accession>
<evidence type="ECO:0000313" key="2">
    <source>
        <dbReference type="EMBL" id="KAF0319466.1"/>
    </source>
</evidence>
<feature type="compositionally biased region" description="Polar residues" evidence="1">
    <location>
        <begin position="1"/>
        <end position="14"/>
    </location>
</feature>
<proteinExistence type="predicted"/>
<dbReference type="EMBL" id="WOWK01000095">
    <property type="protein sequence ID" value="KAF0319466.1"/>
    <property type="molecule type" value="Genomic_DNA"/>
</dbReference>
<gene>
    <name evidence="2" type="ORF">GQ607_013285</name>
</gene>
<reference evidence="2 3" key="1">
    <citation type="submission" date="2019-12" db="EMBL/GenBank/DDBJ databases">
        <title>A genome sequence resource for the geographically widespread anthracnose pathogen Colletotrichum asianum.</title>
        <authorList>
            <person name="Meng Y."/>
        </authorList>
    </citation>
    <scope>NUCLEOTIDE SEQUENCE [LARGE SCALE GENOMIC DNA]</scope>
    <source>
        <strain evidence="2 3">ICMP 18580</strain>
    </source>
</reference>
<protein>
    <submittedName>
        <fullName evidence="2">Uncharacterized protein</fullName>
    </submittedName>
</protein>
<evidence type="ECO:0000256" key="1">
    <source>
        <dbReference type="SAM" id="MobiDB-lite"/>
    </source>
</evidence>
<evidence type="ECO:0000313" key="3">
    <source>
        <dbReference type="Proteomes" id="UP000434172"/>
    </source>
</evidence>
<dbReference type="AlphaFoldDB" id="A0A8H3ZMQ9"/>